<accession>A0ACC0EAA6</accession>
<comment type="caution">
    <text evidence="1">The sequence shown here is derived from an EMBL/GenBank/DDBJ whole genome shotgun (WGS) entry which is preliminary data.</text>
</comment>
<dbReference type="EMBL" id="CM045872">
    <property type="protein sequence ID" value="KAI7949083.1"/>
    <property type="molecule type" value="Genomic_DNA"/>
</dbReference>
<name>A0ACC0EAA6_9BASI</name>
<keyword evidence="2" id="KW-1185">Reference proteome</keyword>
<evidence type="ECO:0000313" key="1">
    <source>
        <dbReference type="EMBL" id="KAI7949083.1"/>
    </source>
</evidence>
<dbReference type="Proteomes" id="UP001060170">
    <property type="component" value="Chromosome 8"/>
</dbReference>
<proteinExistence type="predicted"/>
<gene>
    <name evidence="1" type="ORF">MJO28_007904</name>
</gene>
<sequence length="512" mass="57546">MNDFSSGPLEMTVEKTADEQTLVDVDQANPISFQQNIPPRNANLYMTNGSGSCEDPKVTLLLPSAPDRGVVLRSSHLVPPVWFTENPQDGTPEGNIEKQYVTSPRALPAGLKRKRQDAQSSINNSESRIPADSSPDLEVQTIAHGGFKLMGFPIEPGRYTHQFQGADRMKGPDEKKTALISDSTSETDSDSMDTLVSKQHVDTSSSSPPTTPKQLPRGPVFGHNSGSVRGNTIGPKVPVPRQDQTTLNLKPERMKFDVDLFKSSASLTSNGGELPPKLANLFFCLGGSELVMTEQQFLQYHSAAFRDYKLPGPTELYPEKEISERTHPSSKRNQRAMQFLADDLAPWRRRYREKLGLDLESRVKNISVASGKPLRAMEKLIFSYLNFVEMISTIVPKDKETNDIDLELEKALRLVESIYETRQPHELLHHSAIGSQRSDIKARLLGKRNAHASVRLWVLLDIWIETCRTTLSEKIMRSTNSRTVHNLMKEFFWVVFFVYMRNFAAQMENTIS</sequence>
<evidence type="ECO:0000313" key="2">
    <source>
        <dbReference type="Proteomes" id="UP001060170"/>
    </source>
</evidence>
<protein>
    <submittedName>
        <fullName evidence="1">Uncharacterized protein</fullName>
    </submittedName>
</protein>
<reference evidence="2" key="2">
    <citation type="journal article" date="2018" name="Mol. Plant Microbe Interact.">
        <title>Genome sequence resources for the wheat stripe rust pathogen (Puccinia striiformis f. sp. tritici) and the barley stripe rust pathogen (Puccinia striiformis f. sp. hordei).</title>
        <authorList>
            <person name="Xia C."/>
            <person name="Wang M."/>
            <person name="Yin C."/>
            <person name="Cornejo O.E."/>
            <person name="Hulbert S.H."/>
            <person name="Chen X."/>
        </authorList>
    </citation>
    <scope>NUCLEOTIDE SEQUENCE [LARGE SCALE GENOMIC DNA]</scope>
    <source>
        <strain evidence="2">93-210</strain>
    </source>
</reference>
<reference evidence="2" key="1">
    <citation type="journal article" date="2018" name="BMC Genomics">
        <title>Genomic insights into host adaptation between the wheat stripe rust pathogen (Puccinia striiformis f. sp. tritici) and the barley stripe rust pathogen (Puccinia striiformis f. sp. hordei).</title>
        <authorList>
            <person name="Xia C."/>
            <person name="Wang M."/>
            <person name="Yin C."/>
            <person name="Cornejo O.E."/>
            <person name="Hulbert S.H."/>
            <person name="Chen X."/>
        </authorList>
    </citation>
    <scope>NUCLEOTIDE SEQUENCE [LARGE SCALE GENOMIC DNA]</scope>
    <source>
        <strain evidence="2">93-210</strain>
    </source>
</reference>
<organism evidence="1 2">
    <name type="scientific">Puccinia striiformis f. sp. tritici</name>
    <dbReference type="NCBI Taxonomy" id="168172"/>
    <lineage>
        <taxon>Eukaryota</taxon>
        <taxon>Fungi</taxon>
        <taxon>Dikarya</taxon>
        <taxon>Basidiomycota</taxon>
        <taxon>Pucciniomycotina</taxon>
        <taxon>Pucciniomycetes</taxon>
        <taxon>Pucciniales</taxon>
        <taxon>Pucciniaceae</taxon>
        <taxon>Puccinia</taxon>
    </lineage>
</organism>
<reference evidence="1 2" key="3">
    <citation type="journal article" date="2022" name="Microbiol. Spectr.">
        <title>Folding features and dynamics of 3D genome architecture in plant fungal pathogens.</title>
        <authorList>
            <person name="Xia C."/>
        </authorList>
    </citation>
    <scope>NUCLEOTIDE SEQUENCE [LARGE SCALE GENOMIC DNA]</scope>
    <source>
        <strain evidence="1 2">93-210</strain>
    </source>
</reference>